<keyword evidence="7" id="KW-1185">Reference proteome</keyword>
<proteinExistence type="inferred from homology"/>
<keyword evidence="1 4" id="KW-0378">Hydrolase</keyword>
<dbReference type="SMART" id="SM00633">
    <property type="entry name" value="Glyco_10"/>
    <property type="match status" value="1"/>
</dbReference>
<dbReference type="RefSeq" id="WP_169362830.1">
    <property type="nucleotide sequence ID" value="NZ_JAAVJL010000001.1"/>
</dbReference>
<dbReference type="Pfam" id="PF00331">
    <property type="entry name" value="Glyco_hydro_10"/>
    <property type="match status" value="1"/>
</dbReference>
<keyword evidence="4" id="KW-0326">Glycosidase</keyword>
<dbReference type="Gene3D" id="3.20.20.80">
    <property type="entry name" value="Glycosidases"/>
    <property type="match status" value="1"/>
</dbReference>
<comment type="similarity">
    <text evidence="4">Belongs to the glycosyl hydrolase 10 (cellulase F) family.</text>
</comment>
<comment type="catalytic activity">
    <reaction evidence="4">
        <text>Endohydrolysis of (1-&gt;4)-beta-D-xylosidic linkages in xylans.</text>
        <dbReference type="EC" id="3.2.1.8"/>
    </reaction>
</comment>
<evidence type="ECO:0000313" key="7">
    <source>
        <dbReference type="Proteomes" id="UP000738376"/>
    </source>
</evidence>
<feature type="domain" description="GH10" evidence="5">
    <location>
        <begin position="95"/>
        <end position="368"/>
    </location>
</feature>
<accession>A0ABX1LNZ5</accession>
<evidence type="ECO:0000259" key="5">
    <source>
        <dbReference type="PROSITE" id="PS51760"/>
    </source>
</evidence>
<keyword evidence="2 4" id="KW-0119">Carbohydrate metabolism</keyword>
<comment type="caution">
    <text evidence="6">The sequence shown here is derived from an EMBL/GenBank/DDBJ whole genome shotgun (WGS) entry which is preliminary data.</text>
</comment>
<sequence>MSKSRWFVWILAISVCIGLFQSSVLQMFAVPQSQLIEPTISQLEARIRQIRMGDLQIKVIDDKQNPIVNAEVLVEQLAHAFQFGVSLRTEMFRDDADPASQRQYLKIAQELANSSVHEDALKWYSTESNRGQVTYAESDRILDWSDRHYPLPMRGHNLFWEVEQWQQSWLKQLSNDDLHQAVLKRANDVCTRYRGRITEYDVLNEMLHGNFFRGRLGDRIVDEMFAKCAKADPQARLYLNEYDILNGKLVDAYSKQVRTLLDRGVKVGGIGIQAHIRENISIAKMQSSIDQMAKLGLPIKITEVSVLADTESRKAQVLTDLYRVAFAHPDVKGITLWGFWEGAAWEPKTALYDRQFKPLPAAQAYRKLVLEQWRTNIRGITSYSGNQVGMYSTKAFFGTYRVTVKSGDRQIQKTITFNDRDQAPYVIQVSAL</sequence>
<protein>
    <recommendedName>
        <fullName evidence="4">Beta-xylanase</fullName>
        <ecNumber evidence="4">3.2.1.8</ecNumber>
    </recommendedName>
</protein>
<dbReference type="InterPro" id="IPR001000">
    <property type="entry name" value="GH10_dom"/>
</dbReference>
<dbReference type="InterPro" id="IPR017853">
    <property type="entry name" value="GH"/>
</dbReference>
<gene>
    <name evidence="6" type="ORF">HC246_07405</name>
</gene>
<dbReference type="PANTHER" id="PTHR31490">
    <property type="entry name" value="GLYCOSYL HYDROLASE"/>
    <property type="match status" value="1"/>
</dbReference>
<dbReference type="InterPro" id="IPR044846">
    <property type="entry name" value="GH10"/>
</dbReference>
<dbReference type="PANTHER" id="PTHR31490:SF1">
    <property type="entry name" value="ENDO-1,4-BETA-XYLANASE 1"/>
    <property type="match status" value="1"/>
</dbReference>
<evidence type="ECO:0000256" key="3">
    <source>
        <dbReference type="ARBA" id="ARBA00023326"/>
    </source>
</evidence>
<evidence type="ECO:0000256" key="2">
    <source>
        <dbReference type="ARBA" id="ARBA00023277"/>
    </source>
</evidence>
<dbReference type="EMBL" id="JAAVJL010000001">
    <property type="protein sequence ID" value="NMF57848.1"/>
    <property type="molecule type" value="Genomic_DNA"/>
</dbReference>
<dbReference type="Proteomes" id="UP000738376">
    <property type="component" value="Unassembled WGS sequence"/>
</dbReference>
<dbReference type="SUPFAM" id="SSF51445">
    <property type="entry name" value="(Trans)glycosidases"/>
    <property type="match status" value="1"/>
</dbReference>
<reference evidence="6 7" key="1">
    <citation type="submission" date="2020-03" db="EMBL/GenBank/DDBJ databases">
        <title>Draft Genome Sequence of 2-Methylisoborneol Producing Pseudanabaena yagii Strain GIHE-NHR1 Isolated from North Han River in South Korea.</title>
        <authorList>
            <person name="Jeong J."/>
        </authorList>
    </citation>
    <scope>NUCLEOTIDE SEQUENCE [LARGE SCALE GENOMIC DNA]</scope>
    <source>
        <strain evidence="6 7">GIHE-NHR1</strain>
    </source>
</reference>
<evidence type="ECO:0000256" key="4">
    <source>
        <dbReference type="RuleBase" id="RU361174"/>
    </source>
</evidence>
<dbReference type="EC" id="3.2.1.8" evidence="4"/>
<name>A0ABX1LNZ5_9CYAN</name>
<organism evidence="6 7">
    <name type="scientific">Pseudanabaena yagii GIHE-NHR1</name>
    <dbReference type="NCBI Taxonomy" id="2722753"/>
    <lineage>
        <taxon>Bacteria</taxon>
        <taxon>Bacillati</taxon>
        <taxon>Cyanobacteriota</taxon>
        <taxon>Cyanophyceae</taxon>
        <taxon>Pseudanabaenales</taxon>
        <taxon>Pseudanabaenaceae</taxon>
        <taxon>Pseudanabaena</taxon>
        <taxon>Pseudanabaena yagii</taxon>
    </lineage>
</organism>
<evidence type="ECO:0000313" key="6">
    <source>
        <dbReference type="EMBL" id="NMF57848.1"/>
    </source>
</evidence>
<keyword evidence="3 4" id="KW-0624">Polysaccharide degradation</keyword>
<dbReference type="PROSITE" id="PS51760">
    <property type="entry name" value="GH10_2"/>
    <property type="match status" value="1"/>
</dbReference>
<dbReference type="PRINTS" id="PR00134">
    <property type="entry name" value="GLHYDRLASE10"/>
</dbReference>
<evidence type="ECO:0000256" key="1">
    <source>
        <dbReference type="ARBA" id="ARBA00022801"/>
    </source>
</evidence>